<keyword evidence="5" id="KW-0449">Lipoprotein</keyword>
<comment type="caution">
    <text evidence="8">The sequence shown here is derived from an EMBL/GenBank/DDBJ whole genome shotgun (WGS) entry which is preliminary data.</text>
</comment>
<evidence type="ECO:0000313" key="9">
    <source>
        <dbReference type="Proteomes" id="UP000307943"/>
    </source>
</evidence>
<name>A0A5C4TAH1_9BACL</name>
<dbReference type="Pfam" id="PF01547">
    <property type="entry name" value="SBP_bac_1"/>
    <property type="match status" value="1"/>
</dbReference>
<sequence>MHMNNRVALQKMVVMISCTAILSGLLAGCSNRNDSSQSDAQSKPAQADPVELVFYALSPLSGTQEEKAAQWTDYVRKKYPHISFKFINATDDNTVDKFILSKQPVDILFGSFASFVLYKDRDMVGDMTDLVKQHKFDLTTIEKPYIDLVQSSFDGKLPLLPVYDLRLGLYYNKDLFDKFGIPYPKDGATWEELLVTARQLTRSDSGIAYRGLVTAAAGGGLAINQYSLGYANPKTTDKAAIYTDQWKRYFESIVPLFTVPGYDPTKETMAGGAQLKMFEQGTAAMLLAFNSYGIFNLPSLQLNWDVVSLPEMSGLRGIGAQPYPVYLGLSSTSKHKDAAFQAISALLSGEVQIDRSSKFGVFSPLKDPKAKASFGDAGMWKGKNIRAFTAQTPAAPAPAARAEFKTIAEGELNKAFLSVVTGEKDMNTALREAEETADKAIQQLLSQQAK</sequence>
<keyword evidence="6" id="KW-0175">Coiled coil</keyword>
<protein>
    <submittedName>
        <fullName evidence="8">Extracellular solute-binding protein</fullName>
    </submittedName>
</protein>
<dbReference type="PROSITE" id="PS51257">
    <property type="entry name" value="PROKAR_LIPOPROTEIN"/>
    <property type="match status" value="1"/>
</dbReference>
<reference evidence="8 9" key="1">
    <citation type="submission" date="2019-05" db="EMBL/GenBank/DDBJ databases">
        <title>We sequenced the genome of Paenibacillus hemerocallicola KCTC 33185 for further insight into its adaptation and study the phylogeny of Paenibacillus.</title>
        <authorList>
            <person name="Narsing Rao M.P."/>
        </authorList>
    </citation>
    <scope>NUCLEOTIDE SEQUENCE [LARGE SCALE GENOMIC DNA]</scope>
    <source>
        <strain evidence="8 9">KCTC 33185</strain>
    </source>
</reference>
<evidence type="ECO:0000256" key="3">
    <source>
        <dbReference type="ARBA" id="ARBA00023136"/>
    </source>
</evidence>
<feature type="chain" id="PRO_5039628980" evidence="7">
    <location>
        <begin position="28"/>
        <end position="450"/>
    </location>
</feature>
<dbReference type="Proteomes" id="UP000307943">
    <property type="component" value="Unassembled WGS sequence"/>
</dbReference>
<dbReference type="AlphaFoldDB" id="A0A5C4TAH1"/>
<evidence type="ECO:0000256" key="2">
    <source>
        <dbReference type="ARBA" id="ARBA00022729"/>
    </source>
</evidence>
<dbReference type="InterPro" id="IPR050490">
    <property type="entry name" value="Bact_solute-bd_prot1"/>
</dbReference>
<keyword evidence="9" id="KW-1185">Reference proteome</keyword>
<dbReference type="PANTHER" id="PTHR43649:SF33">
    <property type="entry name" value="POLYGALACTURONAN_RHAMNOGALACTURONAN-BINDING PROTEIN YTCQ"/>
    <property type="match status" value="1"/>
</dbReference>
<organism evidence="8 9">
    <name type="scientific">Paenibacillus hemerocallicola</name>
    <dbReference type="NCBI Taxonomy" id="1172614"/>
    <lineage>
        <taxon>Bacteria</taxon>
        <taxon>Bacillati</taxon>
        <taxon>Bacillota</taxon>
        <taxon>Bacilli</taxon>
        <taxon>Bacillales</taxon>
        <taxon>Paenibacillaceae</taxon>
        <taxon>Paenibacillus</taxon>
    </lineage>
</organism>
<keyword evidence="4" id="KW-0564">Palmitate</keyword>
<evidence type="ECO:0000256" key="6">
    <source>
        <dbReference type="SAM" id="Coils"/>
    </source>
</evidence>
<evidence type="ECO:0000256" key="4">
    <source>
        <dbReference type="ARBA" id="ARBA00023139"/>
    </source>
</evidence>
<keyword evidence="1" id="KW-1003">Cell membrane</keyword>
<keyword evidence="2 7" id="KW-0732">Signal</keyword>
<feature type="coiled-coil region" evidence="6">
    <location>
        <begin position="423"/>
        <end position="450"/>
    </location>
</feature>
<feature type="signal peptide" evidence="7">
    <location>
        <begin position="1"/>
        <end position="27"/>
    </location>
</feature>
<evidence type="ECO:0000256" key="1">
    <source>
        <dbReference type="ARBA" id="ARBA00022475"/>
    </source>
</evidence>
<keyword evidence="3" id="KW-0472">Membrane</keyword>
<gene>
    <name evidence="8" type="ORF">FE784_15485</name>
</gene>
<evidence type="ECO:0000256" key="5">
    <source>
        <dbReference type="ARBA" id="ARBA00023288"/>
    </source>
</evidence>
<dbReference type="OrthoDB" id="2510961at2"/>
<dbReference type="SUPFAM" id="SSF53850">
    <property type="entry name" value="Periplasmic binding protein-like II"/>
    <property type="match status" value="1"/>
</dbReference>
<proteinExistence type="predicted"/>
<dbReference type="InterPro" id="IPR006059">
    <property type="entry name" value="SBP"/>
</dbReference>
<dbReference type="EMBL" id="VDCQ01000019">
    <property type="protein sequence ID" value="TNJ65419.1"/>
    <property type="molecule type" value="Genomic_DNA"/>
</dbReference>
<dbReference type="Gene3D" id="3.40.190.10">
    <property type="entry name" value="Periplasmic binding protein-like II"/>
    <property type="match status" value="1"/>
</dbReference>
<evidence type="ECO:0000313" key="8">
    <source>
        <dbReference type="EMBL" id="TNJ65419.1"/>
    </source>
</evidence>
<evidence type="ECO:0000256" key="7">
    <source>
        <dbReference type="SAM" id="SignalP"/>
    </source>
</evidence>
<accession>A0A5C4TAH1</accession>
<dbReference type="PANTHER" id="PTHR43649">
    <property type="entry name" value="ARABINOSE-BINDING PROTEIN-RELATED"/>
    <property type="match status" value="1"/>
</dbReference>